<dbReference type="InterPro" id="IPR011990">
    <property type="entry name" value="TPR-like_helical_dom_sf"/>
</dbReference>
<organism evidence="2">
    <name type="scientific">marine sediment metagenome</name>
    <dbReference type="NCBI Taxonomy" id="412755"/>
    <lineage>
        <taxon>unclassified sequences</taxon>
        <taxon>metagenomes</taxon>
        <taxon>ecological metagenomes</taxon>
    </lineage>
</organism>
<proteinExistence type="predicted"/>
<dbReference type="PROSITE" id="PS50005">
    <property type="entry name" value="TPR"/>
    <property type="match status" value="1"/>
</dbReference>
<protein>
    <submittedName>
        <fullName evidence="2">Uncharacterized protein</fullName>
    </submittedName>
</protein>
<accession>A0A0F9LBZ0</accession>
<evidence type="ECO:0000256" key="1">
    <source>
        <dbReference type="SAM" id="MobiDB-lite"/>
    </source>
</evidence>
<gene>
    <name evidence="2" type="ORF">LCGC14_1218740</name>
</gene>
<dbReference type="EMBL" id="LAZR01006395">
    <property type="protein sequence ID" value="KKM92409.1"/>
    <property type="molecule type" value="Genomic_DNA"/>
</dbReference>
<dbReference type="InterPro" id="IPR019734">
    <property type="entry name" value="TPR_rpt"/>
</dbReference>
<comment type="caution">
    <text evidence="2">The sequence shown here is derived from an EMBL/GenBank/DDBJ whole genome shotgun (WGS) entry which is preliminary data.</text>
</comment>
<evidence type="ECO:0000313" key="2">
    <source>
        <dbReference type="EMBL" id="KKM92409.1"/>
    </source>
</evidence>
<dbReference type="Gene3D" id="1.25.40.10">
    <property type="entry name" value="Tetratricopeptide repeat domain"/>
    <property type="match status" value="1"/>
</dbReference>
<dbReference type="Pfam" id="PF00515">
    <property type="entry name" value="TPR_1"/>
    <property type="match status" value="1"/>
</dbReference>
<sequence>MRAKNISPNNSIIWTNLGIAYKGKGDKKKARKAFKKAHDLNPEKKKIKKY</sequence>
<dbReference type="SMART" id="SM00028">
    <property type="entry name" value="TPR"/>
    <property type="match status" value="1"/>
</dbReference>
<dbReference type="AlphaFoldDB" id="A0A0F9LBZ0"/>
<dbReference type="SUPFAM" id="SSF48452">
    <property type="entry name" value="TPR-like"/>
    <property type="match status" value="1"/>
</dbReference>
<reference evidence="2" key="1">
    <citation type="journal article" date="2015" name="Nature">
        <title>Complex archaea that bridge the gap between prokaryotes and eukaryotes.</title>
        <authorList>
            <person name="Spang A."/>
            <person name="Saw J.H."/>
            <person name="Jorgensen S.L."/>
            <person name="Zaremba-Niedzwiedzka K."/>
            <person name="Martijn J."/>
            <person name="Lind A.E."/>
            <person name="van Eijk R."/>
            <person name="Schleper C."/>
            <person name="Guy L."/>
            <person name="Ettema T.J."/>
        </authorList>
    </citation>
    <scope>NUCLEOTIDE SEQUENCE</scope>
</reference>
<name>A0A0F9LBZ0_9ZZZZ</name>
<feature type="region of interest" description="Disordered" evidence="1">
    <location>
        <begin position="30"/>
        <end position="50"/>
    </location>
</feature>